<dbReference type="SUPFAM" id="SSF51735">
    <property type="entry name" value="NAD(P)-binding Rossmann-fold domains"/>
    <property type="match status" value="1"/>
</dbReference>
<evidence type="ECO:0000313" key="8">
    <source>
        <dbReference type="Proteomes" id="UP000237438"/>
    </source>
</evidence>
<dbReference type="CDD" id="cd05233">
    <property type="entry name" value="SDR_c"/>
    <property type="match status" value="1"/>
</dbReference>
<feature type="region of interest" description="Disordered" evidence="5">
    <location>
        <begin position="1"/>
        <end position="20"/>
    </location>
</feature>
<evidence type="ECO:0000259" key="6">
    <source>
        <dbReference type="SMART" id="SM00822"/>
    </source>
</evidence>
<keyword evidence="3" id="KW-0560">Oxidoreductase</keyword>
<dbReference type="PANTHER" id="PTHR42760:SF111">
    <property type="entry name" value="3-OXOACYL-(ACYL-CARRIER-PROTEIN) REDUCTASE (AFU_ORTHOLOGUE AFUA_1G10100)"/>
    <property type="match status" value="1"/>
</dbReference>
<keyword evidence="8" id="KW-1185">Reference proteome</keyword>
<sequence>MSDSNSNSNSNSGSNSGSNVNSNSITPYIGSLEGKTALITGASRGIGEAIAYNLASKGAKLILNYVSSSSARLCADTALMLQQQFGLDHIVIKADMGSLTGPADLIRTAALMVPHLRLDIIVNNAGTQSTAKIADTTAEEFGRVYSLNVRGPLLLMKAALPFLPNDRTGRIVNISSLSATAGYSNQSIYGGAKAALDAMTRTWSRELAEHATVNSVNPGPVLTDVLKVLPTSPDASLFVGFSPLGNVRVGYDNDDAMRLVNIFGSRPGYVDEIACIVGMIISNDSGYCTGQVICANGGLRMAT</sequence>
<dbReference type="GO" id="GO:0016616">
    <property type="term" value="F:oxidoreductase activity, acting on the CH-OH group of donors, NAD or NADP as acceptor"/>
    <property type="evidence" value="ECO:0007669"/>
    <property type="project" value="TreeGrafter"/>
</dbReference>
<dbReference type="STRING" id="225359.A0A2S4PKN3"/>
<evidence type="ECO:0000256" key="2">
    <source>
        <dbReference type="ARBA" id="ARBA00022857"/>
    </source>
</evidence>
<dbReference type="SMART" id="SM00822">
    <property type="entry name" value="PKS_KR"/>
    <property type="match status" value="1"/>
</dbReference>
<accession>A0A2S4PKN3</accession>
<evidence type="ECO:0000256" key="1">
    <source>
        <dbReference type="ARBA" id="ARBA00006484"/>
    </source>
</evidence>
<organism evidence="7 8">
    <name type="scientific">Erysiphe pulchra</name>
    <dbReference type="NCBI Taxonomy" id="225359"/>
    <lineage>
        <taxon>Eukaryota</taxon>
        <taxon>Fungi</taxon>
        <taxon>Dikarya</taxon>
        <taxon>Ascomycota</taxon>
        <taxon>Pezizomycotina</taxon>
        <taxon>Leotiomycetes</taxon>
        <taxon>Erysiphales</taxon>
        <taxon>Erysiphaceae</taxon>
        <taxon>Erysiphe</taxon>
    </lineage>
</organism>
<dbReference type="Proteomes" id="UP000237438">
    <property type="component" value="Unassembled WGS sequence"/>
</dbReference>
<dbReference type="PROSITE" id="PS00061">
    <property type="entry name" value="ADH_SHORT"/>
    <property type="match status" value="1"/>
</dbReference>
<dbReference type="PRINTS" id="PR00080">
    <property type="entry name" value="SDRFAMILY"/>
</dbReference>
<proteinExistence type="inferred from homology"/>
<dbReference type="InterPro" id="IPR002347">
    <property type="entry name" value="SDR_fam"/>
</dbReference>
<dbReference type="EMBL" id="PEDP01002564">
    <property type="protein sequence ID" value="POS82591.1"/>
    <property type="molecule type" value="Genomic_DNA"/>
</dbReference>
<dbReference type="FunFam" id="3.40.50.720:FF:000374">
    <property type="entry name" value="3-oxoacyl-(Acyl-carrier-protein) reductase"/>
    <property type="match status" value="1"/>
</dbReference>
<dbReference type="GO" id="GO:0048038">
    <property type="term" value="F:quinone binding"/>
    <property type="evidence" value="ECO:0007669"/>
    <property type="project" value="TreeGrafter"/>
</dbReference>
<reference evidence="7 8" key="1">
    <citation type="submission" date="2017-10" db="EMBL/GenBank/DDBJ databases">
        <title>Development of genomic resources for the powdery mildew, Erysiphe pulchra.</title>
        <authorList>
            <person name="Wadl P.A."/>
            <person name="Mack B.M."/>
            <person name="Moore G."/>
            <person name="Beltz S.B."/>
        </authorList>
    </citation>
    <scope>NUCLEOTIDE SEQUENCE [LARGE SCALE GENOMIC DNA]</scope>
    <source>
        <strain evidence="7">Cflorida</strain>
    </source>
</reference>
<dbReference type="PRINTS" id="PR00081">
    <property type="entry name" value="GDHRDH"/>
</dbReference>
<evidence type="ECO:0000313" key="7">
    <source>
        <dbReference type="EMBL" id="POS82591.1"/>
    </source>
</evidence>
<dbReference type="InterPro" id="IPR036291">
    <property type="entry name" value="NAD(P)-bd_dom_sf"/>
</dbReference>
<comment type="caution">
    <text evidence="7">The sequence shown here is derived from an EMBL/GenBank/DDBJ whole genome shotgun (WGS) entry which is preliminary data.</text>
</comment>
<dbReference type="Gene3D" id="3.40.50.720">
    <property type="entry name" value="NAD(P)-binding Rossmann-like Domain"/>
    <property type="match status" value="1"/>
</dbReference>
<evidence type="ECO:0000256" key="5">
    <source>
        <dbReference type="SAM" id="MobiDB-lite"/>
    </source>
</evidence>
<gene>
    <name evidence="7" type="ORF">EPUL_006402</name>
</gene>
<evidence type="ECO:0000256" key="3">
    <source>
        <dbReference type="ARBA" id="ARBA00023002"/>
    </source>
</evidence>
<dbReference type="InterPro" id="IPR020904">
    <property type="entry name" value="Sc_DH/Rdtase_CS"/>
</dbReference>
<protein>
    <recommendedName>
        <fullName evidence="6">Ketoreductase domain-containing protein</fullName>
    </recommendedName>
</protein>
<dbReference type="Pfam" id="PF00106">
    <property type="entry name" value="adh_short"/>
    <property type="match status" value="1"/>
</dbReference>
<dbReference type="GO" id="GO:0006633">
    <property type="term" value="P:fatty acid biosynthetic process"/>
    <property type="evidence" value="ECO:0007669"/>
    <property type="project" value="TreeGrafter"/>
</dbReference>
<evidence type="ECO:0000256" key="4">
    <source>
        <dbReference type="RuleBase" id="RU000363"/>
    </source>
</evidence>
<dbReference type="OrthoDB" id="47007at2759"/>
<dbReference type="AlphaFoldDB" id="A0A2S4PKN3"/>
<dbReference type="PANTHER" id="PTHR42760">
    <property type="entry name" value="SHORT-CHAIN DEHYDROGENASES/REDUCTASES FAMILY MEMBER"/>
    <property type="match status" value="1"/>
</dbReference>
<feature type="domain" description="Ketoreductase" evidence="6">
    <location>
        <begin position="35"/>
        <end position="224"/>
    </location>
</feature>
<name>A0A2S4PKN3_9PEZI</name>
<keyword evidence="2" id="KW-0521">NADP</keyword>
<dbReference type="InterPro" id="IPR057326">
    <property type="entry name" value="KR_dom"/>
</dbReference>
<comment type="similarity">
    <text evidence="1 4">Belongs to the short-chain dehydrogenases/reductases (SDR) family.</text>
</comment>